<dbReference type="InterPro" id="IPR051164">
    <property type="entry name" value="NmrA-like_oxidored"/>
</dbReference>
<keyword evidence="2" id="KW-0521">NADP</keyword>
<protein>
    <recommendedName>
        <fullName evidence="3">NmrA-like domain-containing protein</fullName>
    </recommendedName>
</protein>
<dbReference type="InterPro" id="IPR008030">
    <property type="entry name" value="NmrA-like"/>
</dbReference>
<dbReference type="EMBL" id="MU864989">
    <property type="protein sequence ID" value="KAK4461554.1"/>
    <property type="molecule type" value="Genomic_DNA"/>
</dbReference>
<dbReference type="InterPro" id="IPR036291">
    <property type="entry name" value="NAD(P)-bd_dom_sf"/>
</dbReference>
<evidence type="ECO:0000313" key="5">
    <source>
        <dbReference type="Proteomes" id="UP001321749"/>
    </source>
</evidence>
<comment type="caution">
    <text evidence="4">The sequence shown here is derived from an EMBL/GenBank/DDBJ whole genome shotgun (WGS) entry which is preliminary data.</text>
</comment>
<dbReference type="Pfam" id="PF05368">
    <property type="entry name" value="NmrA"/>
    <property type="match status" value="1"/>
</dbReference>
<reference evidence="4" key="1">
    <citation type="journal article" date="2023" name="Mol. Phylogenet. Evol.">
        <title>Genome-scale phylogeny and comparative genomics of the fungal order Sordariales.</title>
        <authorList>
            <person name="Hensen N."/>
            <person name="Bonometti L."/>
            <person name="Westerberg I."/>
            <person name="Brannstrom I.O."/>
            <person name="Guillou S."/>
            <person name="Cros-Aarteil S."/>
            <person name="Calhoun S."/>
            <person name="Haridas S."/>
            <person name="Kuo A."/>
            <person name="Mondo S."/>
            <person name="Pangilinan J."/>
            <person name="Riley R."/>
            <person name="LaButti K."/>
            <person name="Andreopoulos B."/>
            <person name="Lipzen A."/>
            <person name="Chen C."/>
            <person name="Yan M."/>
            <person name="Daum C."/>
            <person name="Ng V."/>
            <person name="Clum A."/>
            <person name="Steindorff A."/>
            <person name="Ohm R.A."/>
            <person name="Martin F."/>
            <person name="Silar P."/>
            <person name="Natvig D.O."/>
            <person name="Lalanne C."/>
            <person name="Gautier V."/>
            <person name="Ament-Velasquez S.L."/>
            <person name="Kruys A."/>
            <person name="Hutchinson M.I."/>
            <person name="Powell A.J."/>
            <person name="Barry K."/>
            <person name="Miller A.N."/>
            <person name="Grigoriev I.V."/>
            <person name="Debuchy R."/>
            <person name="Gladieux P."/>
            <person name="Hiltunen Thoren M."/>
            <person name="Johannesson H."/>
        </authorList>
    </citation>
    <scope>NUCLEOTIDE SEQUENCE</scope>
    <source>
        <strain evidence="4">PSN324</strain>
    </source>
</reference>
<sequence length="361" mass="40131">MATEISVETRKVLVVGATGKQGRAFIRSLIFSPPNHNAASSTAEAPVNWQVLALTRNPSAAAAQALLDEADRHNAKERVTLVGADIDSSDSVRAVFEQAGKIWGVFMVLPYPGLGAPPTENEVTQGKMIAKLAHEFGVELFMYSSAITVSAKVDSYRDHSRRQKREVELYIENDLGPLGLPWIIIRPGFFFENLEGFQGSIGVTLYRDGLKEDTTIAMIASDDIGRLVAGLFNNHKPYVHKHFNVTSGPVTMHEVIEAHQRATGKPMPAVPSVVGWFVRTMNRGIQNLMEESEINHRARVSGDLATFDEDMELAKSICHLRSYEEWKRDQLKEEKDAQKELDDNSRGWNNVSLVKIFTGRS</sequence>
<dbReference type="AlphaFoldDB" id="A0AAV9HL80"/>
<dbReference type="PANTHER" id="PTHR42748">
    <property type="entry name" value="NITROGEN METABOLITE REPRESSION PROTEIN NMRA FAMILY MEMBER"/>
    <property type="match status" value="1"/>
</dbReference>
<evidence type="ECO:0000259" key="3">
    <source>
        <dbReference type="Pfam" id="PF05368"/>
    </source>
</evidence>
<gene>
    <name evidence="4" type="ORF">QBC42DRAFT_203474</name>
</gene>
<organism evidence="4 5">
    <name type="scientific">Cladorrhinum samala</name>
    <dbReference type="NCBI Taxonomy" id="585594"/>
    <lineage>
        <taxon>Eukaryota</taxon>
        <taxon>Fungi</taxon>
        <taxon>Dikarya</taxon>
        <taxon>Ascomycota</taxon>
        <taxon>Pezizomycotina</taxon>
        <taxon>Sordariomycetes</taxon>
        <taxon>Sordariomycetidae</taxon>
        <taxon>Sordariales</taxon>
        <taxon>Podosporaceae</taxon>
        <taxon>Cladorrhinum</taxon>
    </lineage>
</organism>
<dbReference type="SUPFAM" id="SSF51735">
    <property type="entry name" value="NAD(P)-binding Rossmann-fold domains"/>
    <property type="match status" value="1"/>
</dbReference>
<comment type="similarity">
    <text evidence="1">Belongs to the NmrA-type oxidoreductase family.</text>
</comment>
<dbReference type="Gene3D" id="3.40.50.720">
    <property type="entry name" value="NAD(P)-binding Rossmann-like Domain"/>
    <property type="match status" value="1"/>
</dbReference>
<evidence type="ECO:0000256" key="2">
    <source>
        <dbReference type="ARBA" id="ARBA00022857"/>
    </source>
</evidence>
<dbReference type="Proteomes" id="UP001321749">
    <property type="component" value="Unassembled WGS sequence"/>
</dbReference>
<dbReference type="GO" id="GO:0005634">
    <property type="term" value="C:nucleus"/>
    <property type="evidence" value="ECO:0007669"/>
    <property type="project" value="TreeGrafter"/>
</dbReference>
<proteinExistence type="inferred from homology"/>
<keyword evidence="5" id="KW-1185">Reference proteome</keyword>
<name>A0AAV9HL80_9PEZI</name>
<reference evidence="4" key="2">
    <citation type="submission" date="2023-06" db="EMBL/GenBank/DDBJ databases">
        <authorList>
            <consortium name="Lawrence Berkeley National Laboratory"/>
            <person name="Mondo S.J."/>
            <person name="Hensen N."/>
            <person name="Bonometti L."/>
            <person name="Westerberg I."/>
            <person name="Brannstrom I.O."/>
            <person name="Guillou S."/>
            <person name="Cros-Aarteil S."/>
            <person name="Calhoun S."/>
            <person name="Haridas S."/>
            <person name="Kuo A."/>
            <person name="Pangilinan J."/>
            <person name="Riley R."/>
            <person name="Labutti K."/>
            <person name="Andreopoulos B."/>
            <person name="Lipzen A."/>
            <person name="Chen C."/>
            <person name="Yanf M."/>
            <person name="Daum C."/>
            <person name="Ng V."/>
            <person name="Clum A."/>
            <person name="Steindorff A."/>
            <person name="Ohm R."/>
            <person name="Martin F."/>
            <person name="Silar P."/>
            <person name="Natvig D."/>
            <person name="Lalanne C."/>
            <person name="Gautier V."/>
            <person name="Ament-Velasquez S.L."/>
            <person name="Kruys A."/>
            <person name="Hutchinson M.I."/>
            <person name="Powell A.J."/>
            <person name="Barry K."/>
            <person name="Miller A.N."/>
            <person name="Grigoriev I.V."/>
            <person name="Debuchy R."/>
            <person name="Gladieux P."/>
            <person name="Thoren M.H."/>
            <person name="Johannesson H."/>
        </authorList>
    </citation>
    <scope>NUCLEOTIDE SEQUENCE</scope>
    <source>
        <strain evidence="4">PSN324</strain>
    </source>
</reference>
<evidence type="ECO:0000256" key="1">
    <source>
        <dbReference type="ARBA" id="ARBA00006328"/>
    </source>
</evidence>
<evidence type="ECO:0000313" key="4">
    <source>
        <dbReference type="EMBL" id="KAK4461554.1"/>
    </source>
</evidence>
<accession>A0AAV9HL80</accession>
<dbReference type="PANTHER" id="PTHR42748:SF7">
    <property type="entry name" value="NMRA LIKE REDOX SENSOR 1-RELATED"/>
    <property type="match status" value="1"/>
</dbReference>
<feature type="domain" description="NmrA-like" evidence="3">
    <location>
        <begin position="9"/>
        <end position="317"/>
    </location>
</feature>